<dbReference type="SUPFAM" id="SSF52980">
    <property type="entry name" value="Restriction endonuclease-like"/>
    <property type="match status" value="1"/>
</dbReference>
<dbReference type="Gene3D" id="3.90.1570.10">
    <property type="entry name" value="tt1808, chain A"/>
    <property type="match status" value="1"/>
</dbReference>
<dbReference type="PANTHER" id="PTHR35400:SF3">
    <property type="entry name" value="SLL1072 PROTEIN"/>
    <property type="match status" value="1"/>
</dbReference>
<dbReference type="InterPro" id="IPR008538">
    <property type="entry name" value="Uma2"/>
</dbReference>
<keyword evidence="3" id="KW-1185">Reference proteome</keyword>
<comment type="caution">
    <text evidence="2">The sequence shown here is derived from an EMBL/GenBank/DDBJ whole genome shotgun (WGS) entry which is preliminary data.</text>
</comment>
<keyword evidence="2" id="KW-0255">Endonuclease</keyword>
<sequence length="194" mass="21212">MTEQDAAPEGLPRRVFESLLRTVEEMDTPDGFKAELIRGKIIVSPWLPLRSARCLRPLREQLTAHAPPGHVADAAPVLFRFPWPGRAYGPALFSVDQAALEAEGRSADGSALSLVAEFTSAPARDADWAEKLDVYGRLVPLYLVVDMQHAEITCFAAPSPHGYRSRRTVSFGKPLDVPEPFRFVLDTAGFVAGA</sequence>
<dbReference type="Pfam" id="PF05685">
    <property type="entry name" value="Uma2"/>
    <property type="match status" value="1"/>
</dbReference>
<reference evidence="2 3" key="1">
    <citation type="submission" date="2024-10" db="EMBL/GenBank/DDBJ databases">
        <title>The Natural Products Discovery Center: Release of the First 8490 Sequenced Strains for Exploring Actinobacteria Biosynthetic Diversity.</title>
        <authorList>
            <person name="Kalkreuter E."/>
            <person name="Kautsar S.A."/>
            <person name="Yang D."/>
            <person name="Bader C.D."/>
            <person name="Teijaro C.N."/>
            <person name="Fluegel L."/>
            <person name="Davis C.M."/>
            <person name="Simpson J.R."/>
            <person name="Lauterbach L."/>
            <person name="Steele A.D."/>
            <person name="Gui C."/>
            <person name="Meng S."/>
            <person name="Li G."/>
            <person name="Viehrig K."/>
            <person name="Ye F."/>
            <person name="Su P."/>
            <person name="Kiefer A.F."/>
            <person name="Nichols A."/>
            <person name="Cepeda A.J."/>
            <person name="Yan W."/>
            <person name="Fan B."/>
            <person name="Jiang Y."/>
            <person name="Adhikari A."/>
            <person name="Zheng C.-J."/>
            <person name="Schuster L."/>
            <person name="Cowan T.M."/>
            <person name="Smanski M.J."/>
            <person name="Chevrette M.G."/>
            <person name="De Carvalho L.P.S."/>
            <person name="Shen B."/>
        </authorList>
    </citation>
    <scope>NUCLEOTIDE SEQUENCE [LARGE SCALE GENOMIC DNA]</scope>
    <source>
        <strain evidence="2 3">NPDC087220</strain>
    </source>
</reference>
<dbReference type="InterPro" id="IPR012296">
    <property type="entry name" value="Nuclease_put_TT1808"/>
</dbReference>
<dbReference type="Proteomes" id="UP001617351">
    <property type="component" value="Unassembled WGS sequence"/>
</dbReference>
<name>A0ABW8EMT7_STRT5</name>
<feature type="domain" description="Putative restriction endonuclease" evidence="1">
    <location>
        <begin position="24"/>
        <end position="185"/>
    </location>
</feature>
<gene>
    <name evidence="2" type="ORF">ACIO7M_25590</name>
</gene>
<organism evidence="2 3">
    <name type="scientific">Streptomyces toxytricini</name>
    <name type="common">Actinomyces toxytricini</name>
    <dbReference type="NCBI Taxonomy" id="67369"/>
    <lineage>
        <taxon>Bacteria</taxon>
        <taxon>Bacillati</taxon>
        <taxon>Actinomycetota</taxon>
        <taxon>Actinomycetes</taxon>
        <taxon>Kitasatosporales</taxon>
        <taxon>Streptomycetaceae</taxon>
        <taxon>Streptomyces</taxon>
    </lineage>
</organism>
<proteinExistence type="predicted"/>
<evidence type="ECO:0000313" key="2">
    <source>
        <dbReference type="EMBL" id="MFJ2824468.1"/>
    </source>
</evidence>
<keyword evidence="2" id="KW-0378">Hydrolase</keyword>
<keyword evidence="2" id="KW-0540">Nuclease</keyword>
<dbReference type="CDD" id="cd06260">
    <property type="entry name" value="DUF820-like"/>
    <property type="match status" value="1"/>
</dbReference>
<dbReference type="RefSeq" id="WP_402384853.1">
    <property type="nucleotide sequence ID" value="NZ_JBIUYY010000012.1"/>
</dbReference>
<dbReference type="GO" id="GO:0004519">
    <property type="term" value="F:endonuclease activity"/>
    <property type="evidence" value="ECO:0007669"/>
    <property type="project" value="UniProtKB-KW"/>
</dbReference>
<evidence type="ECO:0000313" key="3">
    <source>
        <dbReference type="Proteomes" id="UP001617351"/>
    </source>
</evidence>
<protein>
    <submittedName>
        <fullName evidence="2">Uma2 family endonuclease</fullName>
    </submittedName>
</protein>
<dbReference type="EMBL" id="JBIUYY010000012">
    <property type="protein sequence ID" value="MFJ2824468.1"/>
    <property type="molecule type" value="Genomic_DNA"/>
</dbReference>
<dbReference type="PANTHER" id="PTHR35400">
    <property type="entry name" value="SLR1083 PROTEIN"/>
    <property type="match status" value="1"/>
</dbReference>
<evidence type="ECO:0000259" key="1">
    <source>
        <dbReference type="Pfam" id="PF05685"/>
    </source>
</evidence>
<accession>A0ABW8EMT7</accession>
<dbReference type="InterPro" id="IPR011335">
    <property type="entry name" value="Restrct_endonuc-II-like"/>
</dbReference>